<dbReference type="EMBL" id="GDJX01008063">
    <property type="protein sequence ID" value="JAT59873.1"/>
    <property type="molecule type" value="Transcribed_RNA"/>
</dbReference>
<dbReference type="GO" id="GO:0016853">
    <property type="term" value="F:isomerase activity"/>
    <property type="evidence" value="ECO:0007669"/>
    <property type="project" value="UniProtKB-KW"/>
</dbReference>
<evidence type="ECO:0000313" key="2">
    <source>
        <dbReference type="EMBL" id="JAT42465.1"/>
    </source>
</evidence>
<keyword evidence="2" id="KW-0413">Isomerase</keyword>
<evidence type="ECO:0000256" key="1">
    <source>
        <dbReference type="SAM" id="MobiDB-lite"/>
    </source>
</evidence>
<feature type="compositionally biased region" description="Low complexity" evidence="1">
    <location>
        <begin position="383"/>
        <end position="393"/>
    </location>
</feature>
<organism evidence="2">
    <name type="scientific">Anthurium amnicola</name>
    <dbReference type="NCBI Taxonomy" id="1678845"/>
    <lineage>
        <taxon>Eukaryota</taxon>
        <taxon>Viridiplantae</taxon>
        <taxon>Streptophyta</taxon>
        <taxon>Embryophyta</taxon>
        <taxon>Tracheophyta</taxon>
        <taxon>Spermatophyta</taxon>
        <taxon>Magnoliopsida</taxon>
        <taxon>Liliopsida</taxon>
        <taxon>Araceae</taxon>
        <taxon>Pothoideae</taxon>
        <taxon>Potheae</taxon>
        <taxon>Anthurium</taxon>
    </lineage>
</organism>
<dbReference type="PANTHER" id="PTHR33914:SF2">
    <property type="entry name" value="OS02G0582100 PROTEIN"/>
    <property type="match status" value="1"/>
</dbReference>
<dbReference type="PANTHER" id="PTHR33914">
    <property type="entry name" value="18S PRE-RIBOSOMAL ASSEMBLY PROTEIN GAR2-LIKE PROTEIN"/>
    <property type="match status" value="1"/>
</dbReference>
<dbReference type="GO" id="GO:0009786">
    <property type="term" value="P:regulation of asymmetric cell division"/>
    <property type="evidence" value="ECO:0007669"/>
    <property type="project" value="InterPro"/>
</dbReference>
<dbReference type="EMBL" id="GDJX01025471">
    <property type="protein sequence ID" value="JAT42465.1"/>
    <property type="molecule type" value="Transcribed_RNA"/>
</dbReference>
<dbReference type="EMBL" id="GDJX01012967">
    <property type="protein sequence ID" value="JAT54969.1"/>
    <property type="molecule type" value="Transcribed_RNA"/>
</dbReference>
<proteinExistence type="predicted"/>
<evidence type="ECO:0000313" key="4">
    <source>
        <dbReference type="EMBL" id="JAT55887.1"/>
    </source>
</evidence>
<protein>
    <submittedName>
        <fullName evidence="2">Methylthioribose-1-phosphate isomerase</fullName>
    </submittedName>
</protein>
<sequence length="552" mass="60700">MVLDREPEQHQPCTGGEHLSKSIGCNDTHLDSETLKDDNEVNSKGSCGYTLPEKVADPSTLGDKSGALAYTVVEDSTKGNQNNGGHKTAPCSFPLPHFEMVRKEMDFYMDKGVTEIELPKIIVCYKEGSYHIVKDVCIDERIHSMDKVLVEHESAYEKCCNISQFDTRHECTNEPHISNALNSSNLNEQPISEIEGDSKDDSLGSLLEECEGATDTLDGIVSFEANEKIINERMFPSQESDVHQFQGCTIDVHNENIKQRSLSSLLEEDSAKSDIAGENIHAFETEGLLTVQECDIGHCLVGLSSFESNLDPPYLIKNETGQPQSVNGDSEQPQNIKCESHQLQYVRGDCIKLLSTVGNTEQLHSVCDRSNRELADEITSVLEESNTTTSNVSSEEHKEGNEAKNLSGNGKSGSNIVAFDIDLELPATTPKDIQGVSEFQQSGLATSGTALEDTATDGSGSLARTLFNHPSQADTNFLGPAALSGRIVYTGQIPYSGSISLRSDSSTTSTRSFAFPILQSEWNNSPVRMARADRRHFRKHRFWRSGILCCRF</sequence>
<reference evidence="2" key="1">
    <citation type="submission" date="2015-07" db="EMBL/GenBank/DDBJ databases">
        <title>Transcriptome Assembly of Anthurium amnicola.</title>
        <authorList>
            <person name="Suzuki J."/>
        </authorList>
    </citation>
    <scope>NUCLEOTIDE SEQUENCE</scope>
</reference>
<accession>A0A1D1XJ75</accession>
<dbReference type="EMBL" id="GDJX01012049">
    <property type="protein sequence ID" value="JAT55887.1"/>
    <property type="molecule type" value="Transcribed_RNA"/>
</dbReference>
<dbReference type="AlphaFoldDB" id="A0A1D1XJ75"/>
<evidence type="ECO:0000313" key="3">
    <source>
        <dbReference type="EMBL" id="JAT54969.1"/>
    </source>
</evidence>
<feature type="region of interest" description="Disordered" evidence="1">
    <location>
        <begin position="382"/>
        <end position="411"/>
    </location>
</feature>
<gene>
    <name evidence="2" type="primary">mtnA_4</name>
    <name evidence="6" type="synonym">mtnA_13</name>
    <name evidence="3" type="synonym">mtnA_16</name>
    <name evidence="4" type="synonym">mtnA_17</name>
    <name evidence="5" type="synonym">mtnA_5</name>
    <name evidence="2" type="ORF">g.74682</name>
    <name evidence="4" type="ORF">g.74688</name>
    <name evidence="3" type="ORF">g.74696</name>
    <name evidence="5" type="ORF">g.74702</name>
    <name evidence="6" type="ORF">g.74710</name>
</gene>
<evidence type="ECO:0000313" key="5">
    <source>
        <dbReference type="EMBL" id="JAT59873.1"/>
    </source>
</evidence>
<evidence type="ECO:0000313" key="6">
    <source>
        <dbReference type="EMBL" id="JAT61518.1"/>
    </source>
</evidence>
<dbReference type="EMBL" id="GDJX01006418">
    <property type="protein sequence ID" value="JAT61518.1"/>
    <property type="molecule type" value="Transcribed_RNA"/>
</dbReference>
<dbReference type="InterPro" id="IPR040378">
    <property type="entry name" value="BASL"/>
</dbReference>
<name>A0A1D1XJ75_9ARAE</name>